<keyword evidence="6" id="KW-1185">Reference proteome</keyword>
<organism evidence="5 6">
    <name type="scientific">Bathycoccus prasinos</name>
    <dbReference type="NCBI Taxonomy" id="41875"/>
    <lineage>
        <taxon>Eukaryota</taxon>
        <taxon>Viridiplantae</taxon>
        <taxon>Chlorophyta</taxon>
        <taxon>Mamiellophyceae</taxon>
        <taxon>Mamiellales</taxon>
        <taxon>Bathycoccaceae</taxon>
        <taxon>Bathycoccus</taxon>
    </lineage>
</organism>
<dbReference type="SUPFAM" id="SSF53335">
    <property type="entry name" value="S-adenosyl-L-methionine-dependent methyltransferases"/>
    <property type="match status" value="1"/>
</dbReference>
<evidence type="ECO:0000259" key="4">
    <source>
        <dbReference type="Pfam" id="PF08241"/>
    </source>
</evidence>
<reference evidence="5 6" key="1">
    <citation type="submission" date="2011-10" db="EMBL/GenBank/DDBJ databases">
        <authorList>
            <person name="Genoscope - CEA"/>
        </authorList>
    </citation>
    <scope>NUCLEOTIDE SEQUENCE [LARGE SCALE GENOMIC DNA]</scope>
    <source>
        <strain evidence="5 6">RCC 1105</strain>
    </source>
</reference>
<feature type="domain" description="Methyltransferase type 11" evidence="4">
    <location>
        <begin position="171"/>
        <end position="273"/>
    </location>
</feature>
<evidence type="ECO:0000313" key="5">
    <source>
        <dbReference type="EMBL" id="CCO18833.1"/>
    </source>
</evidence>
<dbReference type="AlphaFoldDB" id="K8FB51"/>
<evidence type="ECO:0000256" key="2">
    <source>
        <dbReference type="ARBA" id="ARBA00022679"/>
    </source>
</evidence>
<dbReference type="OrthoDB" id="16816at2759"/>
<dbReference type="InterPro" id="IPR029063">
    <property type="entry name" value="SAM-dependent_MTases_sf"/>
</dbReference>
<dbReference type="EMBL" id="FO082267">
    <property type="protein sequence ID" value="CCO18833.1"/>
    <property type="molecule type" value="Genomic_DNA"/>
</dbReference>
<evidence type="ECO:0000256" key="3">
    <source>
        <dbReference type="SAM" id="MobiDB-lite"/>
    </source>
</evidence>
<dbReference type="Proteomes" id="UP000198341">
    <property type="component" value="Chromosome 12"/>
</dbReference>
<dbReference type="STRING" id="41875.K8FB51"/>
<keyword evidence="2" id="KW-0808">Transferase</keyword>
<protein>
    <recommendedName>
        <fullName evidence="4">Methyltransferase type 11 domain-containing protein</fullName>
    </recommendedName>
</protein>
<dbReference type="GeneID" id="19012671"/>
<dbReference type="InterPro" id="IPR050602">
    <property type="entry name" value="Malonyl-ACP_OMT"/>
</dbReference>
<evidence type="ECO:0000313" key="6">
    <source>
        <dbReference type="Proteomes" id="UP000198341"/>
    </source>
</evidence>
<dbReference type="GO" id="GO:0032259">
    <property type="term" value="P:methylation"/>
    <property type="evidence" value="ECO:0007669"/>
    <property type="project" value="UniProtKB-KW"/>
</dbReference>
<dbReference type="PANTHER" id="PTHR13090">
    <property type="entry name" value="ARGININE-HYDROXYLASE NDUFAF5, MITOCHONDRIAL"/>
    <property type="match status" value="1"/>
</dbReference>
<keyword evidence="1" id="KW-0489">Methyltransferase</keyword>
<dbReference type="eggNOG" id="KOG2940">
    <property type="taxonomic scope" value="Eukaryota"/>
</dbReference>
<gene>
    <name evidence="5" type="ordered locus">Bathy12g01110</name>
</gene>
<proteinExistence type="predicted"/>
<sequence length="449" mass="49516">MLRRSKRSSSSYYLLRRIALAAKAAKGEQSRCGIVGRSSSCSCSRFLTTGGIDDGEDDHDASTSSSSSTTLIKKRINDEYVDTEAAMERTRMKAAALKAAGLKAESMTVFDREVKRAHRDRAAYLQREKKEEKEKKSSSSEGDFLLEEATRRVLDRLDDIKRPFKRILVIGGATVSTVKQLLEKRRDVETIIACDSSEATLLLVKDIVGDAPKRKFDSFPVEIKYVQAFEDDLPIKDNVVDCVLSVLGLHWVNDLPGAMGQARCTLVPDGLFLSAIFGGDTLTELRIACALAETENEGGVSARVSPLAHVRDAGNLLGRAGLRLPAVDVDTLTLNYKTPMDLVEHLRMMGEQNAVIERRQTIKRSTMELANQKYVENFSALSLSNDDDASMPKPSSSESGISATFQILYMTGWSPSETQQKAKERGSATVSLSDLKSALEEKEEEEEKK</sequence>
<evidence type="ECO:0000256" key="1">
    <source>
        <dbReference type="ARBA" id="ARBA00022603"/>
    </source>
</evidence>
<dbReference type="RefSeq" id="XP_007509718.1">
    <property type="nucleotide sequence ID" value="XM_007509656.1"/>
</dbReference>
<dbReference type="GO" id="GO:0005739">
    <property type="term" value="C:mitochondrion"/>
    <property type="evidence" value="ECO:0007669"/>
    <property type="project" value="TreeGrafter"/>
</dbReference>
<name>K8FB51_9CHLO</name>
<dbReference type="GO" id="GO:0008757">
    <property type="term" value="F:S-adenosylmethionine-dependent methyltransferase activity"/>
    <property type="evidence" value="ECO:0007669"/>
    <property type="project" value="InterPro"/>
</dbReference>
<dbReference type="Gene3D" id="3.40.50.150">
    <property type="entry name" value="Vaccinia Virus protein VP39"/>
    <property type="match status" value="1"/>
</dbReference>
<dbReference type="InterPro" id="IPR013216">
    <property type="entry name" value="Methyltransf_11"/>
</dbReference>
<dbReference type="GO" id="GO:0032981">
    <property type="term" value="P:mitochondrial respiratory chain complex I assembly"/>
    <property type="evidence" value="ECO:0007669"/>
    <property type="project" value="TreeGrafter"/>
</dbReference>
<dbReference type="KEGG" id="bpg:Bathy12g01110"/>
<dbReference type="Pfam" id="PF08241">
    <property type="entry name" value="Methyltransf_11"/>
    <property type="match status" value="1"/>
</dbReference>
<dbReference type="PANTHER" id="PTHR13090:SF1">
    <property type="entry name" value="ARGININE-HYDROXYLASE NDUFAF5, MITOCHONDRIAL"/>
    <property type="match status" value="1"/>
</dbReference>
<feature type="region of interest" description="Disordered" evidence="3">
    <location>
        <begin position="416"/>
        <end position="449"/>
    </location>
</feature>
<accession>K8FB51</accession>